<reference evidence="8" key="1">
    <citation type="submission" date="2017-11" db="EMBL/GenBank/DDBJ databases">
        <title>Complete Genome Sequence of Kyrpidia sp. Strain EA-1, a thermophilic, hydrogen-oxidizing Bacterium, isolated from the Azores.</title>
        <authorList>
            <person name="Reiner J.E."/>
            <person name="Lapp C.J."/>
            <person name="Bunk B."/>
            <person name="Gescher J."/>
        </authorList>
    </citation>
    <scope>NUCLEOTIDE SEQUENCE [LARGE SCALE GENOMIC DNA]</scope>
    <source>
        <strain evidence="8">EA-1</strain>
    </source>
</reference>
<dbReference type="InterPro" id="IPR014284">
    <property type="entry name" value="RNA_pol_sigma-70_dom"/>
</dbReference>
<gene>
    <name evidence="7" type="ORF">CVV65_04165</name>
</gene>
<comment type="similarity">
    <text evidence="1">Belongs to the sigma-70 factor family. ECF subfamily.</text>
</comment>
<dbReference type="SUPFAM" id="SSF88946">
    <property type="entry name" value="Sigma2 domain of RNA polymerase sigma factors"/>
    <property type="match status" value="1"/>
</dbReference>
<dbReference type="InterPro" id="IPR013324">
    <property type="entry name" value="RNA_pol_sigma_r3/r4-like"/>
</dbReference>
<dbReference type="GO" id="GO:0003677">
    <property type="term" value="F:DNA binding"/>
    <property type="evidence" value="ECO:0007669"/>
    <property type="project" value="InterPro"/>
</dbReference>
<keyword evidence="2" id="KW-0805">Transcription regulation</keyword>
<dbReference type="PANTHER" id="PTHR43133">
    <property type="entry name" value="RNA POLYMERASE ECF-TYPE SIGMA FACTO"/>
    <property type="match status" value="1"/>
</dbReference>
<dbReference type="NCBIfam" id="TIGR02937">
    <property type="entry name" value="sigma70-ECF"/>
    <property type="match status" value="1"/>
</dbReference>
<protein>
    <submittedName>
        <fullName evidence="7">RNA polymerase subunit sigma-24</fullName>
    </submittedName>
</protein>
<dbReference type="InterPro" id="IPR013249">
    <property type="entry name" value="RNA_pol_sigma70_r4_t2"/>
</dbReference>
<dbReference type="CDD" id="cd06171">
    <property type="entry name" value="Sigma70_r4"/>
    <property type="match status" value="1"/>
</dbReference>
<feature type="domain" description="RNA polymerase sigma-70 region 2" evidence="5">
    <location>
        <begin position="12"/>
        <end position="78"/>
    </location>
</feature>
<evidence type="ECO:0000256" key="1">
    <source>
        <dbReference type="ARBA" id="ARBA00010641"/>
    </source>
</evidence>
<keyword evidence="8" id="KW-1185">Reference proteome</keyword>
<dbReference type="PANTHER" id="PTHR43133:SF51">
    <property type="entry name" value="RNA POLYMERASE SIGMA FACTOR"/>
    <property type="match status" value="1"/>
</dbReference>
<dbReference type="Pfam" id="PF04542">
    <property type="entry name" value="Sigma70_r2"/>
    <property type="match status" value="1"/>
</dbReference>
<dbReference type="Pfam" id="PF08281">
    <property type="entry name" value="Sigma70_r4_2"/>
    <property type="match status" value="1"/>
</dbReference>
<dbReference type="GO" id="GO:0016987">
    <property type="term" value="F:sigma factor activity"/>
    <property type="evidence" value="ECO:0007669"/>
    <property type="project" value="UniProtKB-KW"/>
</dbReference>
<dbReference type="Gene3D" id="1.10.10.10">
    <property type="entry name" value="Winged helix-like DNA-binding domain superfamily/Winged helix DNA-binding domain"/>
    <property type="match status" value="1"/>
</dbReference>
<sequence>MTEEIPADFQELFRRHYPRVVRTLRFLISAPDVVEDLAQEVFVRLYRHPPDDMSKVGPWLHRTCTRMAYDYLRATRRRKRALEQMEHGERTEEQTPSSEHVVLQDWERARVQGVLRQMSERDRKVLWLRHSGYSYQEIADYLQVPKEQVGTLLIRAAARFKKLYQEGGSVHGEESSVRSIRSSGADRP</sequence>
<evidence type="ECO:0000259" key="5">
    <source>
        <dbReference type="Pfam" id="PF04542"/>
    </source>
</evidence>
<evidence type="ECO:0000256" key="2">
    <source>
        <dbReference type="ARBA" id="ARBA00023015"/>
    </source>
</evidence>
<dbReference type="KEGG" id="kyr:CVV65_04165"/>
<proteinExistence type="inferred from homology"/>
<dbReference type="OrthoDB" id="9789355at2"/>
<name>A0A2K8N714_9BACL</name>
<dbReference type="EMBL" id="CP024955">
    <property type="protein sequence ID" value="ATY84242.1"/>
    <property type="molecule type" value="Genomic_DNA"/>
</dbReference>
<dbReference type="Proteomes" id="UP000231932">
    <property type="component" value="Chromosome"/>
</dbReference>
<dbReference type="InterPro" id="IPR013325">
    <property type="entry name" value="RNA_pol_sigma_r2"/>
</dbReference>
<dbReference type="SUPFAM" id="SSF88659">
    <property type="entry name" value="Sigma3 and sigma4 domains of RNA polymerase sigma factors"/>
    <property type="match status" value="1"/>
</dbReference>
<dbReference type="Gene3D" id="1.10.1740.10">
    <property type="match status" value="1"/>
</dbReference>
<organism evidence="7 8">
    <name type="scientific">Kyrpidia spormannii</name>
    <dbReference type="NCBI Taxonomy" id="2055160"/>
    <lineage>
        <taxon>Bacteria</taxon>
        <taxon>Bacillati</taxon>
        <taxon>Bacillota</taxon>
        <taxon>Bacilli</taxon>
        <taxon>Bacillales</taxon>
        <taxon>Alicyclobacillaceae</taxon>
        <taxon>Kyrpidia</taxon>
    </lineage>
</organism>
<evidence type="ECO:0000259" key="6">
    <source>
        <dbReference type="Pfam" id="PF08281"/>
    </source>
</evidence>
<feature type="domain" description="RNA polymerase sigma factor 70 region 4 type 2" evidence="6">
    <location>
        <begin position="110"/>
        <end position="157"/>
    </location>
</feature>
<dbReference type="AlphaFoldDB" id="A0A2K8N714"/>
<dbReference type="InterPro" id="IPR007627">
    <property type="entry name" value="RNA_pol_sigma70_r2"/>
</dbReference>
<accession>A0A2K8N714</accession>
<dbReference type="InterPro" id="IPR036388">
    <property type="entry name" value="WH-like_DNA-bd_sf"/>
</dbReference>
<dbReference type="GO" id="GO:0006352">
    <property type="term" value="P:DNA-templated transcription initiation"/>
    <property type="evidence" value="ECO:0007669"/>
    <property type="project" value="InterPro"/>
</dbReference>
<dbReference type="InterPro" id="IPR039425">
    <property type="entry name" value="RNA_pol_sigma-70-like"/>
</dbReference>
<evidence type="ECO:0000313" key="8">
    <source>
        <dbReference type="Proteomes" id="UP000231932"/>
    </source>
</evidence>
<evidence type="ECO:0000256" key="3">
    <source>
        <dbReference type="ARBA" id="ARBA00023082"/>
    </source>
</evidence>
<dbReference type="RefSeq" id="WP_100667070.1">
    <property type="nucleotide sequence ID" value="NZ_CP024955.1"/>
</dbReference>
<keyword evidence="4" id="KW-0804">Transcription</keyword>
<keyword evidence="3" id="KW-0731">Sigma factor</keyword>
<evidence type="ECO:0000313" key="7">
    <source>
        <dbReference type="EMBL" id="ATY84242.1"/>
    </source>
</evidence>
<evidence type="ECO:0000256" key="4">
    <source>
        <dbReference type="ARBA" id="ARBA00023163"/>
    </source>
</evidence>